<gene>
    <name evidence="8" type="ORF">DFJ64_3213</name>
</gene>
<dbReference type="PANTHER" id="PTHR30290:SF10">
    <property type="entry name" value="PERIPLASMIC OLIGOPEPTIDE-BINDING PROTEIN-RELATED"/>
    <property type="match status" value="1"/>
</dbReference>
<comment type="caution">
    <text evidence="8">The sequence shown here is derived from an EMBL/GenBank/DDBJ whole genome shotgun (WGS) entry which is preliminary data.</text>
</comment>
<protein>
    <submittedName>
        <fullName evidence="8">Peptide/nickel transport system substrate-binding protein</fullName>
    </submittedName>
</protein>
<dbReference type="GO" id="GO:0043190">
    <property type="term" value="C:ATP-binding cassette (ABC) transporter complex"/>
    <property type="evidence" value="ECO:0007669"/>
    <property type="project" value="InterPro"/>
</dbReference>
<feature type="domain" description="Solute-binding protein family 5" evidence="7">
    <location>
        <begin position="85"/>
        <end position="461"/>
    </location>
</feature>
<keyword evidence="5" id="KW-0472">Membrane</keyword>
<dbReference type="InterPro" id="IPR030678">
    <property type="entry name" value="Peptide/Ni-bd"/>
</dbReference>
<keyword evidence="5" id="KW-1133">Transmembrane helix</keyword>
<evidence type="ECO:0000313" key="9">
    <source>
        <dbReference type="Proteomes" id="UP000256485"/>
    </source>
</evidence>
<dbReference type="Gene3D" id="3.10.105.10">
    <property type="entry name" value="Dipeptide-binding Protein, Domain 3"/>
    <property type="match status" value="1"/>
</dbReference>
<keyword evidence="3" id="KW-0813">Transport</keyword>
<keyword evidence="4 6" id="KW-0732">Signal</keyword>
<feature type="chain" id="PRO_5017689512" evidence="6">
    <location>
        <begin position="33"/>
        <end position="609"/>
    </location>
</feature>
<feature type="transmembrane region" description="Helical" evidence="5">
    <location>
        <begin position="577"/>
        <end position="599"/>
    </location>
</feature>
<evidence type="ECO:0000256" key="5">
    <source>
        <dbReference type="SAM" id="Phobius"/>
    </source>
</evidence>
<name>A0A3D9V8B0_THECX</name>
<dbReference type="GO" id="GO:1904680">
    <property type="term" value="F:peptide transmembrane transporter activity"/>
    <property type="evidence" value="ECO:0007669"/>
    <property type="project" value="TreeGrafter"/>
</dbReference>
<dbReference type="AlphaFoldDB" id="A0A3D9V8B0"/>
<keyword evidence="9" id="KW-1185">Reference proteome</keyword>
<dbReference type="Pfam" id="PF00496">
    <property type="entry name" value="SBP_bac_5"/>
    <property type="match status" value="1"/>
</dbReference>
<dbReference type="OrthoDB" id="9764591at2"/>
<dbReference type="EMBL" id="QTUC01000001">
    <property type="protein sequence ID" value="REF37757.1"/>
    <property type="molecule type" value="Genomic_DNA"/>
</dbReference>
<dbReference type="InterPro" id="IPR039424">
    <property type="entry name" value="SBP_5"/>
</dbReference>
<dbReference type="InterPro" id="IPR000914">
    <property type="entry name" value="SBP_5_dom"/>
</dbReference>
<evidence type="ECO:0000256" key="4">
    <source>
        <dbReference type="ARBA" id="ARBA00022729"/>
    </source>
</evidence>
<dbReference type="GO" id="GO:0015833">
    <property type="term" value="P:peptide transport"/>
    <property type="evidence" value="ECO:0007669"/>
    <property type="project" value="TreeGrafter"/>
</dbReference>
<feature type="signal peptide" evidence="6">
    <location>
        <begin position="1"/>
        <end position="32"/>
    </location>
</feature>
<organism evidence="8 9">
    <name type="scientific">Thermasporomyces composti</name>
    <dbReference type="NCBI Taxonomy" id="696763"/>
    <lineage>
        <taxon>Bacteria</taxon>
        <taxon>Bacillati</taxon>
        <taxon>Actinomycetota</taxon>
        <taxon>Actinomycetes</taxon>
        <taxon>Propionibacteriales</taxon>
        <taxon>Nocardioidaceae</taxon>
        <taxon>Thermasporomyces</taxon>
    </lineage>
</organism>
<dbReference type="Gene3D" id="3.40.190.10">
    <property type="entry name" value="Periplasmic binding protein-like II"/>
    <property type="match status" value="1"/>
</dbReference>
<evidence type="ECO:0000256" key="3">
    <source>
        <dbReference type="ARBA" id="ARBA00022448"/>
    </source>
</evidence>
<dbReference type="CDD" id="cd00995">
    <property type="entry name" value="PBP2_NikA_DppA_OppA_like"/>
    <property type="match status" value="1"/>
</dbReference>
<comment type="similarity">
    <text evidence="2">Belongs to the bacterial solute-binding protein 5 family.</text>
</comment>
<evidence type="ECO:0000256" key="2">
    <source>
        <dbReference type="ARBA" id="ARBA00005695"/>
    </source>
</evidence>
<evidence type="ECO:0000256" key="1">
    <source>
        <dbReference type="ARBA" id="ARBA00004193"/>
    </source>
</evidence>
<accession>A0A3D9V8B0</accession>
<dbReference type="SUPFAM" id="SSF53850">
    <property type="entry name" value="Periplasmic binding protein-like II"/>
    <property type="match status" value="1"/>
</dbReference>
<keyword evidence="5" id="KW-0812">Transmembrane</keyword>
<evidence type="ECO:0000313" key="8">
    <source>
        <dbReference type="EMBL" id="REF37757.1"/>
    </source>
</evidence>
<reference evidence="8 9" key="1">
    <citation type="submission" date="2018-08" db="EMBL/GenBank/DDBJ databases">
        <title>Sequencing the genomes of 1000 actinobacteria strains.</title>
        <authorList>
            <person name="Klenk H.-P."/>
        </authorList>
    </citation>
    <scope>NUCLEOTIDE SEQUENCE [LARGE SCALE GENOMIC DNA]</scope>
    <source>
        <strain evidence="8 9">DSM 22891</strain>
    </source>
</reference>
<proteinExistence type="inferred from homology"/>
<sequence length="609" mass="67684">MPIAPRRWRRVTAGLAALACVAGLASSNAAYADQTADEQPTQLVVAVSQSVDTFNPFLSFFAIGYTISGLTYDSLIDWSAEDYSPVPGLATSWEESPDRLTWTYKIRKGVKFSDGTPLTARDAEFTFNLMMTDEAARASSADLVEKFESVDAPDDYTLVIKLKEPTNQMLALDNPIVPKHIWEKIDNLGEYKNFDFPLVGSGPFQVVEFKTDQFIRLKANKDYWGGAPKYDELIFRYYKTPDAAVQALINGSVDLVSGLTPAQYRGLEGQKGITRNQAQNRRTSSITFNVGAQTRDGKPFGDGHPALKDVRVRQAMHHAVNREEIIEKVYDGMATPGVSYIPRIFSNYFWEPEGPEKVEFDIAKGNQILDEAGYRKGPDGIRVDPKSGRPLSFRLLHHADNPQYATIAQYLKGWWKELGIDIKVQSTDSTKLNDMLYAGKFDVIFSGWGVGPDPTSILSLYTCDALPSDTSGTERNTDTFYCNERFDELHEQQKLETDLTKRAELIAEMQKILYTEAPVITLVYADQLEAYRSDRWTGFVKQPAERGMISGQQGHWAFLSATPVVETQEESAGGSRIGLVLGGGAAVLVVAAAAVLVAIRRRQTADERE</sequence>
<evidence type="ECO:0000256" key="6">
    <source>
        <dbReference type="SAM" id="SignalP"/>
    </source>
</evidence>
<dbReference type="RefSeq" id="WP_115851160.1">
    <property type="nucleotide sequence ID" value="NZ_QTUC01000001.1"/>
</dbReference>
<evidence type="ECO:0000259" key="7">
    <source>
        <dbReference type="Pfam" id="PF00496"/>
    </source>
</evidence>
<dbReference type="PIRSF" id="PIRSF002741">
    <property type="entry name" value="MppA"/>
    <property type="match status" value="1"/>
</dbReference>
<dbReference type="PANTHER" id="PTHR30290">
    <property type="entry name" value="PERIPLASMIC BINDING COMPONENT OF ABC TRANSPORTER"/>
    <property type="match status" value="1"/>
</dbReference>
<dbReference type="GO" id="GO:0042597">
    <property type="term" value="C:periplasmic space"/>
    <property type="evidence" value="ECO:0007669"/>
    <property type="project" value="UniProtKB-ARBA"/>
</dbReference>
<dbReference type="InterPro" id="IPR023765">
    <property type="entry name" value="SBP_5_CS"/>
</dbReference>
<dbReference type="Proteomes" id="UP000256485">
    <property type="component" value="Unassembled WGS sequence"/>
</dbReference>
<comment type="subcellular location">
    <subcellularLocation>
        <location evidence="1">Cell membrane</location>
        <topology evidence="1">Lipid-anchor</topology>
    </subcellularLocation>
</comment>
<dbReference type="PROSITE" id="PS01040">
    <property type="entry name" value="SBP_BACTERIAL_5"/>
    <property type="match status" value="1"/>
</dbReference>